<dbReference type="OrthoDB" id="6579237at2759"/>
<proteinExistence type="predicted"/>
<organism evidence="3 4">
    <name type="scientific">Bugula neritina</name>
    <name type="common">Brown bryozoan</name>
    <name type="synonym">Sertularia neritina</name>
    <dbReference type="NCBI Taxonomy" id="10212"/>
    <lineage>
        <taxon>Eukaryota</taxon>
        <taxon>Metazoa</taxon>
        <taxon>Spiralia</taxon>
        <taxon>Lophotrochozoa</taxon>
        <taxon>Bryozoa</taxon>
        <taxon>Gymnolaemata</taxon>
        <taxon>Cheilostomatida</taxon>
        <taxon>Flustrina</taxon>
        <taxon>Buguloidea</taxon>
        <taxon>Bugulidae</taxon>
        <taxon>Bugula</taxon>
    </lineage>
</organism>
<dbReference type="InterPro" id="IPR026700">
    <property type="entry name" value="CCDC142"/>
</dbReference>
<name>A0A7J7JGF8_BUGNE</name>
<dbReference type="InterPro" id="IPR055350">
    <property type="entry name" value="CCDC142_C"/>
</dbReference>
<dbReference type="Proteomes" id="UP000593567">
    <property type="component" value="Unassembled WGS sequence"/>
</dbReference>
<dbReference type="AlphaFoldDB" id="A0A7J7JGF8"/>
<dbReference type="PANTHER" id="PTHR21436">
    <property type="entry name" value="COILED-COIL DOMAIN-CONTAINING PROTEIN 142"/>
    <property type="match status" value="1"/>
</dbReference>
<gene>
    <name evidence="3" type="ORF">EB796_016375</name>
</gene>
<evidence type="ECO:0000313" key="3">
    <source>
        <dbReference type="EMBL" id="KAF6025320.1"/>
    </source>
</evidence>
<sequence length="841" mass="94739">MSDAAAKQTSEVSRRAAIPTADAAVNTLRKHFVHYNKCSVKRTQHGSAFSHCLLSVPIAEQYSKLRGLLEEHARLQLQKDVNSRVHQFEIFIRNLKKLVQEETASWLAINHSKDGELEEHQTNLTALSSICDEFRMHLNHWVCIKQRAYNNRWVRLTLPAIMSELNTICKRFVRLQETAFWWTEKLLKTGMQVFAYVDRRSLTYNDVFSIVRGIEEYNTLMQLVRFNTHEMKLSNQQLQTDEQVCRSSNFYLIQHSQRGAIDSSAARSLQFLRLLYSLASEWAKSAVAITRNFLDMQQPLVHAMQTQRCVNFEGPSISPPETSPAAAGAAGDRNKAGSAVPPATSDYFSESLNNQRSQCTSVDITSTASPLLDFGKKERDYISKVIQITCQRTTLLRKSKFPNTSYLAASSSYNSPLLKKSPLNGDESVISEESPEKLSRQDYKRKSVSWGDTHDMSVCRQLLAKCLWKAYGAKLEDNLNYELQWDKPGGHKSNIGSLDFCSSGALMEFTKSVGHAASKGYFTSHGSQHFNQVLLLLKARNCFVSCSILISECLAAMQKGKADPIPLHDGRKSTKTAMLLRNAVMMLKSQLAGYPVISEPLSLSKGSPSHQHCTDYRVRATVVGKLQTIIALTEKWCIGKAKQFLRSYKVAPFVVLTHGDLVILHGELQSALRLIQGDMFTKQVEVMQKQLDRLSLFHDEMRQQLSVKASNLMAEIMSQQMPRPRFWRSSSSSGGDMEVQSYAEAIVDSVLMPISEGAKHLGAEDQVAAIETVLNTICQIWMEYFLKKKIKFSVHGASQLSKDFDHLTSFIDVYLNEEAVKRSEGTRPANALEKELNSSQQ</sequence>
<dbReference type="EMBL" id="VXIV02002474">
    <property type="protein sequence ID" value="KAF6025320.1"/>
    <property type="molecule type" value="Genomic_DNA"/>
</dbReference>
<evidence type="ECO:0000256" key="1">
    <source>
        <dbReference type="SAM" id="MobiDB-lite"/>
    </source>
</evidence>
<accession>A0A7J7JGF8</accession>
<evidence type="ECO:0000259" key="2">
    <source>
        <dbReference type="Pfam" id="PF14923"/>
    </source>
</evidence>
<evidence type="ECO:0000313" key="4">
    <source>
        <dbReference type="Proteomes" id="UP000593567"/>
    </source>
</evidence>
<feature type="domain" description="Coiled-coil protein 142 C-terminal" evidence="2">
    <location>
        <begin position="467"/>
        <end position="812"/>
    </location>
</feature>
<reference evidence="3" key="1">
    <citation type="submission" date="2020-06" db="EMBL/GenBank/DDBJ databases">
        <title>Draft genome of Bugula neritina, a colonial animal packing powerful symbionts and potential medicines.</title>
        <authorList>
            <person name="Rayko M."/>
        </authorList>
    </citation>
    <scope>NUCLEOTIDE SEQUENCE [LARGE SCALE GENOMIC DNA]</scope>
    <source>
        <strain evidence="3">Kwan_BN1</strain>
    </source>
</reference>
<dbReference type="Pfam" id="PF14923">
    <property type="entry name" value="CCDC142"/>
    <property type="match status" value="1"/>
</dbReference>
<keyword evidence="4" id="KW-1185">Reference proteome</keyword>
<dbReference type="PANTHER" id="PTHR21436:SF2">
    <property type="entry name" value="COILED-COIL DOMAIN-CONTAINING PROTEIN 142"/>
    <property type="match status" value="1"/>
</dbReference>
<comment type="caution">
    <text evidence="3">The sequence shown here is derived from an EMBL/GenBank/DDBJ whole genome shotgun (WGS) entry which is preliminary data.</text>
</comment>
<protein>
    <submittedName>
        <fullName evidence="3">CCDC142</fullName>
    </submittedName>
</protein>
<feature type="region of interest" description="Disordered" evidence="1">
    <location>
        <begin position="316"/>
        <end position="347"/>
    </location>
</feature>